<feature type="chain" id="PRO_5045588050" description="HAF repeat-containing protein" evidence="1">
    <location>
        <begin position="38"/>
        <end position="411"/>
    </location>
</feature>
<evidence type="ECO:0008006" key="4">
    <source>
        <dbReference type="Google" id="ProtNLM"/>
    </source>
</evidence>
<proteinExistence type="predicted"/>
<gene>
    <name evidence="2" type="ORF">GCM10009107_47850</name>
</gene>
<dbReference type="EMBL" id="BAAAEW010000033">
    <property type="protein sequence ID" value="GAA0762906.1"/>
    <property type="molecule type" value="Genomic_DNA"/>
</dbReference>
<evidence type="ECO:0000256" key="1">
    <source>
        <dbReference type="SAM" id="SignalP"/>
    </source>
</evidence>
<evidence type="ECO:0000313" key="3">
    <source>
        <dbReference type="Proteomes" id="UP001500279"/>
    </source>
</evidence>
<dbReference type="NCBIfam" id="TIGR03803">
    <property type="entry name" value="Gloeo_Verruco"/>
    <property type="match status" value="5"/>
</dbReference>
<comment type="caution">
    <text evidence="2">The sequence shown here is derived from an EMBL/GenBank/DDBJ whole genome shotgun (WGS) entry which is preliminary data.</text>
</comment>
<name>A0ABN1KD19_9BURK</name>
<reference evidence="2 3" key="1">
    <citation type="journal article" date="2019" name="Int. J. Syst. Evol. Microbiol.">
        <title>The Global Catalogue of Microorganisms (GCM) 10K type strain sequencing project: providing services to taxonomists for standard genome sequencing and annotation.</title>
        <authorList>
            <consortium name="The Broad Institute Genomics Platform"/>
            <consortium name="The Broad Institute Genome Sequencing Center for Infectious Disease"/>
            <person name="Wu L."/>
            <person name="Ma J."/>
        </authorList>
    </citation>
    <scope>NUCLEOTIDE SEQUENCE [LARGE SCALE GENOMIC DNA]</scope>
    <source>
        <strain evidence="2 3">JCM 15503</strain>
    </source>
</reference>
<sequence length="411" mass="41220">MYASSSTARKAGARLRALGSAAFFAAALLASATPSWAAKGKTAYSFAGTPNGASPASDLLAHGGKFYGVTASGGSASLGAIYQLKQKDDGSWGAKTVFSFGGLDNGAMPQAGLIADAAGNLYGTAYIGGNVGAGTVLRLSPNADGSWTPSVLHHFTGGAEGYHPYGDLLLDAKGRLIGTAFEGGNFGDGVAFTLTPASDGSWTYQVIHHFHETTIDGAGPRGKLAMDANGVVYGITTAGGANFSGTLWSLTEGTNGWSFKVNDSFGSTVGTLPTGGVTLAKDGNLYGTGLMGGAFANGTVFKATPGKSGYKLAAVHDFTNDEGFFPYCSVLVNKKTGVLYAATSGGGSTGGGSVVTLTPQADGSYASSVLWGITGGSGAYSGLTTTKAGELLGTTKYGGKKANGQVYIIKP</sequence>
<feature type="signal peptide" evidence="1">
    <location>
        <begin position="1"/>
        <end position="37"/>
    </location>
</feature>
<organism evidence="2 3">
    <name type="scientific">Ideonella azotifigens</name>
    <dbReference type="NCBI Taxonomy" id="513160"/>
    <lineage>
        <taxon>Bacteria</taxon>
        <taxon>Pseudomonadati</taxon>
        <taxon>Pseudomonadota</taxon>
        <taxon>Betaproteobacteria</taxon>
        <taxon>Burkholderiales</taxon>
        <taxon>Sphaerotilaceae</taxon>
        <taxon>Ideonella</taxon>
    </lineage>
</organism>
<keyword evidence="1" id="KW-0732">Signal</keyword>
<evidence type="ECO:0000313" key="2">
    <source>
        <dbReference type="EMBL" id="GAA0762906.1"/>
    </source>
</evidence>
<protein>
    <recommendedName>
        <fullName evidence="4">HAF repeat-containing protein</fullName>
    </recommendedName>
</protein>
<keyword evidence="3" id="KW-1185">Reference proteome</keyword>
<dbReference type="Proteomes" id="UP001500279">
    <property type="component" value="Unassembled WGS sequence"/>
</dbReference>
<dbReference type="InterPro" id="IPR022519">
    <property type="entry name" value="Gloeo/Verruco_rpt"/>
</dbReference>
<dbReference type="RefSeq" id="WP_141286223.1">
    <property type="nucleotide sequence ID" value="NZ_BAAAEW010000033.1"/>
</dbReference>
<accession>A0ABN1KD19</accession>